<dbReference type="Pfam" id="PF18759">
    <property type="entry name" value="Plavaka"/>
    <property type="match status" value="1"/>
</dbReference>
<sequence>MPAQRKPRAPYNYSEETLTRRIPCPHCGKQFKPQGFKKHEASCNTRSQAEEENAQAGHRFEQALRDQLEMQSKHGAALNDSSASSPLHLHRMEELQLDRMRWTFTRTKACWLLYEPGDGKPGSPVPQTIINPPTNFKTEYHPRSQRPTLFQNSDHFRLDKSFKPLPDHAPWRPFRCKGDFKFAEIALNTSLNQKQVDDLLNLIARVTKGTTQVTLKNEQELRKACDAAVAELTPFIKHSIAVPYKGEDWTFEIHARYIWQWVLDLLNNPHIASHFIWDAKRLYKHNGVKFERFYDEPWTADSWWDIQSELPASAENTVPLALILYADKSKLSLFGTVKGYPVVNVFWIVLFSDPHKALSFNRLHALHLGLWGKHVLGELKKILAFLGQEAEAEVERYVTDFPSWRNLSHFHAVVNITFNNGNKMNDLAKQVFYALLNILKKNTVPEGYTLLQMLQTYLELDSLISLDVHTETTLSMIEKELPQFNDALNEYIELAMKSNIEGLRVDWDFPKVHAWKHIVNDIRRNGAARNFSQDEDEEQHDQEQIMAIIQPLLPDADIPALCKALSLAQRALTETDADLCRVKKELFALTAALPPKKHKGILNKSDSLNESIGQVAKKFAMLYCLWVIDGLFLIVNNTGVDLSSTTRWASPEAKRNAVITELFTITPQVLTKEIHAYKAFSLVISPEGFLRSPVLINIIRLLISGRTALTGEKAHSGPKARGQIYGVHSVTEGLVVRAAIFARYLLTPDTELQAVGSEIKIPYEGDYDFYLKRLYKRSPWAIEMMNFFNVEVFGNNKAREKSSEPTVPSAPLRTWEDNFLEDLDNAGSPAQTTTSTSASAHLNFTGNSSVPGLSPPRSPRHSPLLSCHHLPPRPSHSLPPGPGSISHPDLPGPPYLPPHSVNNPPESSVATSNAMVSIHNYPGASSAVSQLQVEVGQMSLFSSHCPHPHSTS</sequence>
<feature type="domain" description="C2HC/C3H-type" evidence="6">
    <location>
        <begin position="20"/>
        <end position="49"/>
    </location>
</feature>
<feature type="compositionally biased region" description="Low complexity" evidence="5">
    <location>
        <begin position="826"/>
        <end position="840"/>
    </location>
</feature>
<dbReference type="STRING" id="930991.A0A0D0C8V1"/>
<gene>
    <name evidence="7" type="ORF">PAXRUDRAFT_16380</name>
</gene>
<keyword evidence="1" id="KW-0479">Metal-binding</keyword>
<dbReference type="EMBL" id="KN826306">
    <property type="protein sequence ID" value="KIK79337.1"/>
    <property type="molecule type" value="Genomic_DNA"/>
</dbReference>
<dbReference type="InterPro" id="IPR041078">
    <property type="entry name" value="Plavaka"/>
</dbReference>
<reference evidence="8" key="2">
    <citation type="submission" date="2015-01" db="EMBL/GenBank/DDBJ databases">
        <title>Evolutionary Origins and Diversification of the Mycorrhizal Mutualists.</title>
        <authorList>
            <consortium name="DOE Joint Genome Institute"/>
            <consortium name="Mycorrhizal Genomics Consortium"/>
            <person name="Kohler A."/>
            <person name="Kuo A."/>
            <person name="Nagy L.G."/>
            <person name="Floudas D."/>
            <person name="Copeland A."/>
            <person name="Barry K.W."/>
            <person name="Cichocki N."/>
            <person name="Veneault-Fourrey C."/>
            <person name="LaButti K."/>
            <person name="Lindquist E.A."/>
            <person name="Lipzen A."/>
            <person name="Lundell T."/>
            <person name="Morin E."/>
            <person name="Murat C."/>
            <person name="Riley R."/>
            <person name="Ohm R."/>
            <person name="Sun H."/>
            <person name="Tunlid A."/>
            <person name="Henrissat B."/>
            <person name="Grigoriev I.V."/>
            <person name="Hibbett D.S."/>
            <person name="Martin F."/>
        </authorList>
    </citation>
    <scope>NUCLEOTIDE SEQUENCE [LARGE SCALE GENOMIC DNA]</scope>
    <source>
        <strain evidence="8">Ve08.2h10</strain>
    </source>
</reference>
<evidence type="ECO:0000259" key="6">
    <source>
        <dbReference type="PROSITE" id="PS52027"/>
    </source>
</evidence>
<name>A0A0D0C8V1_9AGAM</name>
<proteinExistence type="predicted"/>
<feature type="compositionally biased region" description="Polar residues" evidence="5">
    <location>
        <begin position="900"/>
        <end position="909"/>
    </location>
</feature>
<feature type="region of interest" description="Disordered" evidence="5">
    <location>
        <begin position="822"/>
        <end position="909"/>
    </location>
</feature>
<dbReference type="InterPro" id="IPR049899">
    <property type="entry name" value="Znf_C2HC_C3H"/>
</dbReference>
<evidence type="ECO:0000313" key="7">
    <source>
        <dbReference type="EMBL" id="KIK79337.1"/>
    </source>
</evidence>
<feature type="compositionally biased region" description="Polar residues" evidence="5">
    <location>
        <begin position="842"/>
        <end position="851"/>
    </location>
</feature>
<dbReference type="AlphaFoldDB" id="A0A0D0C8V1"/>
<dbReference type="Pfam" id="PF20414">
    <property type="entry name" value="DUF6698"/>
    <property type="match status" value="1"/>
</dbReference>
<dbReference type="HOGENOM" id="CLU_309504_0_0_1"/>
<accession>A0A0D0C8V1</accession>
<organism evidence="7 8">
    <name type="scientific">Paxillus rubicundulus Ve08.2h10</name>
    <dbReference type="NCBI Taxonomy" id="930991"/>
    <lineage>
        <taxon>Eukaryota</taxon>
        <taxon>Fungi</taxon>
        <taxon>Dikarya</taxon>
        <taxon>Basidiomycota</taxon>
        <taxon>Agaricomycotina</taxon>
        <taxon>Agaricomycetes</taxon>
        <taxon>Agaricomycetidae</taxon>
        <taxon>Boletales</taxon>
        <taxon>Paxilineae</taxon>
        <taxon>Paxillaceae</taxon>
        <taxon>Paxillus</taxon>
    </lineage>
</organism>
<evidence type="ECO:0000313" key="8">
    <source>
        <dbReference type="Proteomes" id="UP000054538"/>
    </source>
</evidence>
<protein>
    <recommendedName>
        <fullName evidence="6">C2HC/C3H-type domain-containing protein</fullName>
    </recommendedName>
</protein>
<feature type="compositionally biased region" description="Low complexity" evidence="5">
    <location>
        <begin position="861"/>
        <end position="871"/>
    </location>
</feature>
<dbReference type="InterPro" id="IPR046521">
    <property type="entry name" value="DUF6698"/>
</dbReference>
<dbReference type="PROSITE" id="PS52027">
    <property type="entry name" value="ZF_C2HC_C3H"/>
    <property type="match status" value="1"/>
</dbReference>
<evidence type="ECO:0000256" key="1">
    <source>
        <dbReference type="ARBA" id="ARBA00022723"/>
    </source>
</evidence>
<feature type="compositionally biased region" description="Pro residues" evidence="5">
    <location>
        <begin position="872"/>
        <end position="882"/>
    </location>
</feature>
<keyword evidence="2 4" id="KW-0863">Zinc-finger</keyword>
<evidence type="ECO:0000256" key="5">
    <source>
        <dbReference type="SAM" id="MobiDB-lite"/>
    </source>
</evidence>
<evidence type="ECO:0000256" key="3">
    <source>
        <dbReference type="ARBA" id="ARBA00022833"/>
    </source>
</evidence>
<dbReference type="GO" id="GO:0008270">
    <property type="term" value="F:zinc ion binding"/>
    <property type="evidence" value="ECO:0007669"/>
    <property type="project" value="UniProtKB-KW"/>
</dbReference>
<evidence type="ECO:0000256" key="2">
    <source>
        <dbReference type="ARBA" id="ARBA00022771"/>
    </source>
</evidence>
<dbReference type="Proteomes" id="UP000054538">
    <property type="component" value="Unassembled WGS sequence"/>
</dbReference>
<dbReference type="InParanoid" id="A0A0D0C8V1"/>
<keyword evidence="3" id="KW-0862">Zinc</keyword>
<dbReference type="OrthoDB" id="2691745at2759"/>
<reference evidence="7 8" key="1">
    <citation type="submission" date="2014-04" db="EMBL/GenBank/DDBJ databases">
        <authorList>
            <consortium name="DOE Joint Genome Institute"/>
            <person name="Kuo A."/>
            <person name="Kohler A."/>
            <person name="Jargeat P."/>
            <person name="Nagy L.G."/>
            <person name="Floudas D."/>
            <person name="Copeland A."/>
            <person name="Barry K.W."/>
            <person name="Cichocki N."/>
            <person name="Veneault-Fourrey C."/>
            <person name="LaButti K."/>
            <person name="Lindquist E.A."/>
            <person name="Lipzen A."/>
            <person name="Lundell T."/>
            <person name="Morin E."/>
            <person name="Murat C."/>
            <person name="Sun H."/>
            <person name="Tunlid A."/>
            <person name="Henrissat B."/>
            <person name="Grigoriev I.V."/>
            <person name="Hibbett D.S."/>
            <person name="Martin F."/>
            <person name="Nordberg H.P."/>
            <person name="Cantor M.N."/>
            <person name="Hua S.X."/>
        </authorList>
    </citation>
    <scope>NUCLEOTIDE SEQUENCE [LARGE SCALE GENOMIC DNA]</scope>
    <source>
        <strain evidence="7 8">Ve08.2h10</strain>
    </source>
</reference>
<evidence type="ECO:0000256" key="4">
    <source>
        <dbReference type="PROSITE-ProRule" id="PRU01371"/>
    </source>
</evidence>
<keyword evidence="8" id="KW-1185">Reference proteome</keyword>